<keyword evidence="9" id="KW-1185">Reference proteome</keyword>
<comment type="subcellular location">
    <subcellularLocation>
        <location evidence="1">Mitochondrion</location>
    </subcellularLocation>
</comment>
<evidence type="ECO:0000256" key="5">
    <source>
        <dbReference type="ARBA" id="ARBA00023128"/>
    </source>
</evidence>
<evidence type="ECO:0000256" key="1">
    <source>
        <dbReference type="ARBA" id="ARBA00004173"/>
    </source>
</evidence>
<gene>
    <name evidence="8" type="primary">mrpl42</name>
</gene>
<dbReference type="PANTHER" id="PTHR13450:SF4">
    <property type="entry name" value="LARGE RIBOSOMAL SUBUNIT PROTEIN ML42"/>
    <property type="match status" value="1"/>
</dbReference>
<dbReference type="Pfam" id="PF10210">
    <property type="entry name" value="MRP-S32"/>
    <property type="match status" value="1"/>
</dbReference>
<dbReference type="eggNOG" id="KOG4106">
    <property type="taxonomic scope" value="Eukaryota"/>
</dbReference>
<dbReference type="Ensembl" id="ENSORLT00000016926.2">
    <property type="protein sequence ID" value="ENSORLP00000016925.2"/>
    <property type="gene ID" value="ENSORLG00000013500.2"/>
</dbReference>
<sequence>MELRFSSYFPHGGISPLHLLKLLLIMAGGQMCRFHGLLTWFPCAFAVRCGQRCLVPIRHKSNVDSPITEPPPNSEVDIGVTSDGKTIVCYHPAVDIPYEFTQPVDRPDPLTNSIETHDQVLKAHLSKEVLKDKGPTIEELSKMFFTTKHRFYPVGQYHRRRINKNLPKDR</sequence>
<evidence type="ECO:0000256" key="6">
    <source>
        <dbReference type="ARBA" id="ARBA00023274"/>
    </source>
</evidence>
<dbReference type="PANTHER" id="PTHR13450">
    <property type="entry name" value="MITOCHONDRIAL 39S RIBOSOMAL PROTEIN L42"/>
    <property type="match status" value="1"/>
</dbReference>
<dbReference type="AlphaFoldDB" id="H2MEC0"/>
<name>H2MEC0_ORYLA</name>
<keyword evidence="3" id="KW-0809">Transit peptide</keyword>
<reference evidence="8 9" key="1">
    <citation type="journal article" date="2007" name="Nature">
        <title>The medaka draft genome and insights into vertebrate genome evolution.</title>
        <authorList>
            <person name="Kasahara M."/>
            <person name="Naruse K."/>
            <person name="Sasaki S."/>
            <person name="Nakatani Y."/>
            <person name="Qu W."/>
            <person name="Ahsan B."/>
            <person name="Yamada T."/>
            <person name="Nagayasu Y."/>
            <person name="Doi K."/>
            <person name="Kasai Y."/>
            <person name="Jindo T."/>
            <person name="Kobayashi D."/>
            <person name="Shimada A."/>
            <person name="Toyoda A."/>
            <person name="Kuroki Y."/>
            <person name="Fujiyama A."/>
            <person name="Sasaki T."/>
            <person name="Shimizu A."/>
            <person name="Asakawa S."/>
            <person name="Shimizu N."/>
            <person name="Hashimoto S."/>
            <person name="Yang J."/>
            <person name="Lee Y."/>
            <person name="Matsushima K."/>
            <person name="Sugano S."/>
            <person name="Sakaizumi M."/>
            <person name="Narita T."/>
            <person name="Ohishi K."/>
            <person name="Haga S."/>
            <person name="Ohta F."/>
            <person name="Nomoto H."/>
            <person name="Nogata K."/>
            <person name="Morishita T."/>
            <person name="Endo T."/>
            <person name="Shin-I T."/>
            <person name="Takeda H."/>
            <person name="Morishita S."/>
            <person name="Kohara Y."/>
        </authorList>
    </citation>
    <scope>NUCLEOTIDE SEQUENCE [LARGE SCALE GENOMIC DNA]</scope>
    <source>
        <strain evidence="8 9">Hd-rR</strain>
    </source>
</reference>
<evidence type="ECO:0000256" key="4">
    <source>
        <dbReference type="ARBA" id="ARBA00022980"/>
    </source>
</evidence>
<evidence type="ECO:0000313" key="9">
    <source>
        <dbReference type="Proteomes" id="UP000001038"/>
    </source>
</evidence>
<dbReference type="InParanoid" id="H2MEC0"/>
<evidence type="ECO:0000256" key="3">
    <source>
        <dbReference type="ARBA" id="ARBA00022946"/>
    </source>
</evidence>
<evidence type="ECO:0000256" key="7">
    <source>
        <dbReference type="ARBA" id="ARBA00035189"/>
    </source>
</evidence>
<comment type="similarity">
    <text evidence="2">Belongs to the mitochondrion-specific ribosomal protein mL42 family.</text>
</comment>
<dbReference type="GO" id="GO:0005762">
    <property type="term" value="C:mitochondrial large ribosomal subunit"/>
    <property type="evidence" value="ECO:0000318"/>
    <property type="project" value="GO_Central"/>
</dbReference>
<keyword evidence="4" id="KW-0689">Ribosomal protein</keyword>
<dbReference type="HOGENOM" id="CLU_142926_1_0_1"/>
<keyword evidence="5" id="KW-0496">Mitochondrion</keyword>
<dbReference type="Bgee" id="ENSORLG00000013500">
    <property type="expression patterns" value="Expressed in animal zygote and 14 other cell types or tissues"/>
</dbReference>
<organism evidence="8 9">
    <name type="scientific">Oryzias latipes</name>
    <name type="common">Japanese rice fish</name>
    <name type="synonym">Japanese killifish</name>
    <dbReference type="NCBI Taxonomy" id="8090"/>
    <lineage>
        <taxon>Eukaryota</taxon>
        <taxon>Metazoa</taxon>
        <taxon>Chordata</taxon>
        <taxon>Craniata</taxon>
        <taxon>Vertebrata</taxon>
        <taxon>Euteleostomi</taxon>
        <taxon>Actinopterygii</taxon>
        <taxon>Neopterygii</taxon>
        <taxon>Teleostei</taxon>
        <taxon>Neoteleostei</taxon>
        <taxon>Acanthomorphata</taxon>
        <taxon>Ovalentaria</taxon>
        <taxon>Atherinomorphae</taxon>
        <taxon>Beloniformes</taxon>
        <taxon>Adrianichthyidae</taxon>
        <taxon>Oryziinae</taxon>
        <taxon>Oryzias</taxon>
    </lineage>
</organism>
<keyword evidence="6" id="KW-0687">Ribonucleoprotein</keyword>
<evidence type="ECO:0000313" key="8">
    <source>
        <dbReference type="Ensembl" id="ENSORLP00000016925.2"/>
    </source>
</evidence>
<dbReference type="Proteomes" id="UP000001038">
    <property type="component" value="Chromosome 23"/>
</dbReference>
<reference evidence="8" key="3">
    <citation type="submission" date="2025-09" db="UniProtKB">
        <authorList>
            <consortium name="Ensembl"/>
        </authorList>
    </citation>
    <scope>IDENTIFICATION</scope>
    <source>
        <strain evidence="8">Hd-rR</strain>
    </source>
</reference>
<accession>H2MEC0</accession>
<dbReference type="FunCoup" id="H2MEC0">
    <property type="interactions" value="754"/>
</dbReference>
<dbReference type="GeneTree" id="ENSGT00940000165713"/>
<dbReference type="STRING" id="8090.ENSORLP00000016925"/>
<reference evidence="8" key="2">
    <citation type="submission" date="2025-08" db="UniProtKB">
        <authorList>
            <consortium name="Ensembl"/>
        </authorList>
    </citation>
    <scope>IDENTIFICATION</scope>
    <source>
        <strain evidence="8">Hd-rR</strain>
    </source>
</reference>
<proteinExistence type="inferred from homology"/>
<dbReference type="InterPro" id="IPR019346">
    <property type="entry name" value="Ribosomal_mL42"/>
</dbReference>
<protein>
    <recommendedName>
        <fullName evidence="7">Large ribosomal subunit protein mL42</fullName>
    </recommendedName>
</protein>
<evidence type="ECO:0000256" key="2">
    <source>
        <dbReference type="ARBA" id="ARBA00005556"/>
    </source>
</evidence>